<evidence type="ECO:0000256" key="4">
    <source>
        <dbReference type="ARBA" id="ARBA00022519"/>
    </source>
</evidence>
<dbReference type="AlphaFoldDB" id="A0A841KGI2"/>
<keyword evidence="5" id="KW-0812">Transmembrane</keyword>
<dbReference type="NCBIfam" id="TIGR02532">
    <property type="entry name" value="IV_pilin_GFxxxE"/>
    <property type="match status" value="1"/>
</dbReference>
<evidence type="ECO:0000313" key="9">
    <source>
        <dbReference type="Proteomes" id="UP000560000"/>
    </source>
</evidence>
<keyword evidence="2" id="KW-1003">Cell membrane</keyword>
<organism evidence="8 9">
    <name type="scientific">Oleiagrimonas soli</name>
    <dbReference type="NCBI Taxonomy" id="1543381"/>
    <lineage>
        <taxon>Bacteria</taxon>
        <taxon>Pseudomonadati</taxon>
        <taxon>Pseudomonadota</taxon>
        <taxon>Gammaproteobacteria</taxon>
        <taxon>Lysobacterales</taxon>
        <taxon>Rhodanobacteraceae</taxon>
        <taxon>Oleiagrimonas</taxon>
    </lineage>
</organism>
<keyword evidence="3" id="KW-0488">Methylation</keyword>
<comment type="caution">
    <text evidence="8">The sequence shown here is derived from an EMBL/GenBank/DDBJ whole genome shotgun (WGS) entry which is preliminary data.</text>
</comment>
<gene>
    <name evidence="8" type="ORF">HNQ86_001500</name>
</gene>
<proteinExistence type="predicted"/>
<accession>A0A841KGI2</accession>
<dbReference type="GO" id="GO:0015628">
    <property type="term" value="P:protein secretion by the type II secretion system"/>
    <property type="evidence" value="ECO:0007669"/>
    <property type="project" value="TreeGrafter"/>
</dbReference>
<dbReference type="InterPro" id="IPR045584">
    <property type="entry name" value="Pilin-like"/>
</dbReference>
<dbReference type="PANTHER" id="PTHR39583">
    <property type="entry name" value="TYPE II SECRETION SYSTEM PROTEIN J-RELATED"/>
    <property type="match status" value="1"/>
</dbReference>
<evidence type="ECO:0000256" key="2">
    <source>
        <dbReference type="ARBA" id="ARBA00022475"/>
    </source>
</evidence>
<evidence type="ECO:0000256" key="3">
    <source>
        <dbReference type="ARBA" id="ARBA00022481"/>
    </source>
</evidence>
<evidence type="ECO:0000313" key="8">
    <source>
        <dbReference type="EMBL" id="MBB6184155.1"/>
    </source>
</evidence>
<reference evidence="8 9" key="1">
    <citation type="submission" date="2020-08" db="EMBL/GenBank/DDBJ databases">
        <title>Genomic Encyclopedia of Type Strains, Phase IV (KMG-IV): sequencing the most valuable type-strain genomes for metagenomic binning, comparative biology and taxonomic classification.</title>
        <authorList>
            <person name="Goeker M."/>
        </authorList>
    </citation>
    <scope>NUCLEOTIDE SEQUENCE [LARGE SCALE GENOMIC DNA]</scope>
    <source>
        <strain evidence="8 9">DSM 107085</strain>
    </source>
</reference>
<evidence type="ECO:0000256" key="6">
    <source>
        <dbReference type="ARBA" id="ARBA00022989"/>
    </source>
</evidence>
<keyword evidence="7" id="KW-0472">Membrane</keyword>
<dbReference type="GO" id="GO:0005886">
    <property type="term" value="C:plasma membrane"/>
    <property type="evidence" value="ECO:0007669"/>
    <property type="project" value="UniProtKB-SubCell"/>
</dbReference>
<dbReference type="PANTHER" id="PTHR39583:SF2">
    <property type="entry name" value="TYPE II SECRETION SYSTEM PROTEIN J"/>
    <property type="match status" value="1"/>
</dbReference>
<evidence type="ECO:0000256" key="7">
    <source>
        <dbReference type="ARBA" id="ARBA00023136"/>
    </source>
</evidence>
<name>A0A841KGI2_9GAMM</name>
<keyword evidence="6" id="KW-1133">Transmembrane helix</keyword>
<dbReference type="PROSITE" id="PS00409">
    <property type="entry name" value="PROKAR_NTER_METHYL"/>
    <property type="match status" value="1"/>
</dbReference>
<dbReference type="SUPFAM" id="SSF54523">
    <property type="entry name" value="Pili subunits"/>
    <property type="match status" value="1"/>
</dbReference>
<evidence type="ECO:0000256" key="1">
    <source>
        <dbReference type="ARBA" id="ARBA00004377"/>
    </source>
</evidence>
<dbReference type="InterPro" id="IPR051621">
    <property type="entry name" value="T2SS_protein_J"/>
</dbReference>
<dbReference type="Proteomes" id="UP000560000">
    <property type="component" value="Unassembled WGS sequence"/>
</dbReference>
<dbReference type="EMBL" id="JACHET010000001">
    <property type="protein sequence ID" value="MBB6184155.1"/>
    <property type="molecule type" value="Genomic_DNA"/>
</dbReference>
<comment type="subcellular location">
    <subcellularLocation>
        <location evidence="1">Cell inner membrane</location>
        <topology evidence="1">Single-pass membrane protein</topology>
    </subcellularLocation>
</comment>
<evidence type="ECO:0000256" key="5">
    <source>
        <dbReference type="ARBA" id="ARBA00022692"/>
    </source>
</evidence>
<keyword evidence="4" id="KW-0997">Cell inner membrane</keyword>
<protein>
    <submittedName>
        <fullName evidence="8">General secretion pathway protein J</fullName>
    </submittedName>
</protein>
<sequence>MMRLRARHARGFTLLEVLAAMVLLSLLLLAVWSGIHSATLSVRSGQRFVERTDAVRSTQDFLRRELAQAVRQPWAADPDGGAIVFTGSPDKLQFVAPLPGYLGKLGPQLQTVELVPEKQGDGYRLQVSFSLLPPDGGKPQPLGKPQVLLTGIQSGQFDFRGFDKLRKPTDWLQRWEDTDRTPALVRLDLKLDKGVWPQLVAPIRVDASAVIGTGGLLRRILRPPGSQP</sequence>
<dbReference type="InterPro" id="IPR012902">
    <property type="entry name" value="N_methyl_site"/>
</dbReference>
<dbReference type="Pfam" id="PF07963">
    <property type="entry name" value="N_methyl"/>
    <property type="match status" value="1"/>
</dbReference>